<evidence type="ECO:0000313" key="1">
    <source>
        <dbReference type="EMBL" id="MDB6178964.1"/>
    </source>
</evidence>
<gene>
    <name evidence="1" type="ORF">PAF17_15845</name>
</gene>
<organism evidence="1 2">
    <name type="scientific">Paracoccus onchidii</name>
    <dbReference type="NCBI Taxonomy" id="3017813"/>
    <lineage>
        <taxon>Bacteria</taxon>
        <taxon>Pseudomonadati</taxon>
        <taxon>Pseudomonadota</taxon>
        <taxon>Alphaproteobacteria</taxon>
        <taxon>Rhodobacterales</taxon>
        <taxon>Paracoccaceae</taxon>
        <taxon>Paracoccus</taxon>
    </lineage>
</organism>
<keyword evidence="2" id="KW-1185">Reference proteome</keyword>
<dbReference type="RefSeq" id="WP_271890080.1">
    <property type="nucleotide sequence ID" value="NZ_JAQBIE010000024.1"/>
</dbReference>
<dbReference type="EMBL" id="JAQBIE010000024">
    <property type="protein sequence ID" value="MDB6178964.1"/>
    <property type="molecule type" value="Genomic_DNA"/>
</dbReference>
<sequence>MRRSKHRGISIRQYDMLSSPFYWSDDENSIGGIAADEAEVKDQIDSAIFLLGAYHGWTLTRLHNGEFEARGRTVISGTLATVLDRIEDMAQTEPLI</sequence>
<name>A0ABT4ZHY4_9RHOB</name>
<dbReference type="Proteomes" id="UP001165641">
    <property type="component" value="Unassembled WGS sequence"/>
</dbReference>
<protein>
    <submittedName>
        <fullName evidence="1">Uncharacterized protein</fullName>
    </submittedName>
</protein>
<accession>A0ABT4ZHY4</accession>
<reference evidence="1" key="1">
    <citation type="submission" date="2022-12" db="EMBL/GenBank/DDBJ databases">
        <title>Paracoccus onchidii sp. nov., isolated from a marine invertebrate from the South China Sea.</title>
        <authorList>
            <person name="Xu S."/>
            <person name="Liu Z."/>
            <person name="Xu Y."/>
        </authorList>
    </citation>
    <scope>NUCLEOTIDE SEQUENCE</scope>
    <source>
        <strain evidence="1">Z330</strain>
    </source>
</reference>
<proteinExistence type="predicted"/>
<evidence type="ECO:0000313" key="2">
    <source>
        <dbReference type="Proteomes" id="UP001165641"/>
    </source>
</evidence>
<comment type="caution">
    <text evidence="1">The sequence shown here is derived from an EMBL/GenBank/DDBJ whole genome shotgun (WGS) entry which is preliminary data.</text>
</comment>